<dbReference type="PANTHER" id="PTHR37751:SF1">
    <property type="entry name" value="LOW PROTEIN: M-PHASE INDUCER PHOSPHATASE-LIKE PROTEIN"/>
    <property type="match status" value="1"/>
</dbReference>
<feature type="compositionally biased region" description="Basic and acidic residues" evidence="1">
    <location>
        <begin position="239"/>
        <end position="252"/>
    </location>
</feature>
<evidence type="ECO:0000313" key="4">
    <source>
        <dbReference type="EMBL" id="RZC57626.1"/>
    </source>
</evidence>
<evidence type="ECO:0000259" key="3">
    <source>
        <dbReference type="Pfam" id="PF14383"/>
    </source>
</evidence>
<dbReference type="AlphaFoldDB" id="A0A4Y7JAT3"/>
<evidence type="ECO:0008006" key="6">
    <source>
        <dbReference type="Google" id="ProtNLM"/>
    </source>
</evidence>
<proteinExistence type="predicted"/>
<evidence type="ECO:0000256" key="1">
    <source>
        <dbReference type="SAM" id="MobiDB-lite"/>
    </source>
</evidence>
<gene>
    <name evidence="4" type="ORF">C5167_004929</name>
</gene>
<name>A0A4Y7JAT3_PAPSO</name>
<feature type="domain" description="DUF3741" evidence="3">
    <location>
        <begin position="172"/>
        <end position="201"/>
    </location>
</feature>
<dbReference type="OrthoDB" id="1939700at2759"/>
<keyword evidence="5" id="KW-1185">Reference proteome</keyword>
<feature type="region of interest" description="Disordered" evidence="1">
    <location>
        <begin position="1"/>
        <end position="70"/>
    </location>
</feature>
<dbReference type="Pfam" id="PF14383">
    <property type="entry name" value="VARLMGL"/>
    <property type="match status" value="1"/>
</dbReference>
<feature type="compositionally biased region" description="Basic and acidic residues" evidence="1">
    <location>
        <begin position="429"/>
        <end position="439"/>
    </location>
</feature>
<feature type="region of interest" description="Disordered" evidence="1">
    <location>
        <begin position="193"/>
        <end position="252"/>
    </location>
</feature>
<feature type="region of interest" description="Disordered" evidence="1">
    <location>
        <begin position="410"/>
        <end position="538"/>
    </location>
</feature>
<dbReference type="OMA" id="FHYLELF"/>
<dbReference type="InterPro" id="IPR025486">
    <property type="entry name" value="DUF4378"/>
</dbReference>
<feature type="compositionally biased region" description="Pro residues" evidence="1">
    <location>
        <begin position="453"/>
        <end position="464"/>
    </location>
</feature>
<feature type="compositionally biased region" description="Polar residues" evidence="1">
    <location>
        <begin position="505"/>
        <end position="514"/>
    </location>
</feature>
<dbReference type="Gramene" id="RZC57626">
    <property type="protein sequence ID" value="RZC57626"/>
    <property type="gene ID" value="C5167_004929"/>
</dbReference>
<dbReference type="EMBL" id="CM010718">
    <property type="protein sequence ID" value="RZC57626.1"/>
    <property type="molecule type" value="Genomic_DNA"/>
</dbReference>
<sequence>MGRESKYRVLGGGSNSNESSSNQKQQQKLSSSSSSSSTTNTNANTARRSTKKSSSSAAAASFLESTSSNSASVPLGCMSGVFNLFDFQFSSFNHQMCFKPNNSNSTVSRHEHEDKPQKPIQGVEAPRNSLESDNETFISSSSEMKEEDFGFPNIGIRVHTKVGRKEGHSEFSSSESSNSPCIKTPSLVARLMGLDSPLPDQSPTPPSSTSSIPGKTIKTHRRYQYLQESINGRGAARGFDSRSLPDDTPRISSARKSDVYFDASRLSLQINKENDQESDYFSSRSSIDSVASLNSLILKKKLAARKRGESYETENVARSPSHYARQIVKQVKESVSRKMGRDITNITTSNVSTTTRKSSVEPECVTVIKPKRPSSRLNRNGGGGNDQDSISSSCSPRLRFLEIKNVNNKSVLSSNPSSTTPRAASVLRQDQHDSIKDSPRLVVSKASSISSPKPLPLPPPPLPKPTTITASRHSSKPKLPQHQTMEKCKKASCERFTQPKEKSPLPTNKSSLNLSAHKKCKKSISSSPSPSSPLAEDEKNIVIPTKSVIHSNSTSFLVRYDNHRQREDKLSAEFRYVSCILKCTGIESDTVVSITRWFSPSHPLDPSMFNHLEDFYNSTSSTNGHHQNRSNRRLLFNLVDEILVDILRPYLNMKPWMNTTMNNYLMKKKKLMRGDQLVKEICKQIEKSPCANCLILQDIDALIEKDLPHNANLRTVPVLEEGESIVCEIERDILDSLVHELAHMAFHG</sequence>
<dbReference type="Proteomes" id="UP000316621">
    <property type="component" value="Chromosome 4"/>
</dbReference>
<feature type="compositionally biased region" description="Basic and acidic residues" evidence="1">
    <location>
        <begin position="108"/>
        <end position="117"/>
    </location>
</feature>
<feature type="region of interest" description="Disordered" evidence="1">
    <location>
        <begin position="103"/>
        <end position="132"/>
    </location>
</feature>
<reference evidence="4 5" key="1">
    <citation type="journal article" date="2018" name="Science">
        <title>The opium poppy genome and morphinan production.</title>
        <authorList>
            <person name="Guo L."/>
            <person name="Winzer T."/>
            <person name="Yang X."/>
            <person name="Li Y."/>
            <person name="Ning Z."/>
            <person name="He Z."/>
            <person name="Teodor R."/>
            <person name="Lu Y."/>
            <person name="Bowser T.A."/>
            <person name="Graham I.A."/>
            <person name="Ye K."/>
        </authorList>
    </citation>
    <scope>NUCLEOTIDE SEQUENCE [LARGE SCALE GENOMIC DNA]</scope>
    <source>
        <strain evidence="5">cv. HN1</strain>
        <tissue evidence="4">Leaves</tissue>
    </source>
</reference>
<feature type="compositionally biased region" description="Basic and acidic residues" evidence="1">
    <location>
        <begin position="484"/>
        <end position="503"/>
    </location>
</feature>
<evidence type="ECO:0000259" key="2">
    <source>
        <dbReference type="Pfam" id="PF14309"/>
    </source>
</evidence>
<feature type="compositionally biased region" description="Low complexity" evidence="1">
    <location>
        <begin position="15"/>
        <end position="61"/>
    </location>
</feature>
<feature type="compositionally biased region" description="Low complexity" evidence="1">
    <location>
        <begin position="410"/>
        <end position="421"/>
    </location>
</feature>
<feature type="compositionally biased region" description="Low complexity" evidence="1">
    <location>
        <begin position="523"/>
        <end position="533"/>
    </location>
</feature>
<protein>
    <recommendedName>
        <fullName evidence="6">DUF4378 domain-containing protein</fullName>
    </recommendedName>
</protein>
<feature type="region of interest" description="Disordered" evidence="1">
    <location>
        <begin position="350"/>
        <end position="393"/>
    </location>
</feature>
<dbReference type="PANTHER" id="PTHR37751">
    <property type="entry name" value="LOW PROTEIN: M-PHASE INDUCER PHOSPHATASE-LIKE PROTEIN"/>
    <property type="match status" value="1"/>
</dbReference>
<organism evidence="4 5">
    <name type="scientific">Papaver somniferum</name>
    <name type="common">Opium poppy</name>
    <dbReference type="NCBI Taxonomy" id="3469"/>
    <lineage>
        <taxon>Eukaryota</taxon>
        <taxon>Viridiplantae</taxon>
        <taxon>Streptophyta</taxon>
        <taxon>Embryophyta</taxon>
        <taxon>Tracheophyta</taxon>
        <taxon>Spermatophyta</taxon>
        <taxon>Magnoliopsida</taxon>
        <taxon>Ranunculales</taxon>
        <taxon>Papaveraceae</taxon>
        <taxon>Papaveroideae</taxon>
        <taxon>Papaver</taxon>
    </lineage>
</organism>
<feature type="domain" description="DUF4378" evidence="2">
    <location>
        <begin position="573"/>
        <end position="740"/>
    </location>
</feature>
<dbReference type="InterPro" id="IPR032795">
    <property type="entry name" value="DUF3741-assoc"/>
</dbReference>
<dbReference type="Pfam" id="PF14309">
    <property type="entry name" value="DUF4378"/>
    <property type="match status" value="1"/>
</dbReference>
<accession>A0A4Y7JAT3</accession>
<evidence type="ECO:0000313" key="5">
    <source>
        <dbReference type="Proteomes" id="UP000316621"/>
    </source>
</evidence>